<evidence type="ECO:0000256" key="5">
    <source>
        <dbReference type="SAM" id="Phobius"/>
    </source>
</evidence>
<accession>A0A9P6PP06</accession>
<evidence type="ECO:0000313" key="6">
    <source>
        <dbReference type="EMBL" id="KAG0249415.1"/>
    </source>
</evidence>
<comment type="subcellular location">
    <subcellularLocation>
        <location evidence="1">Membrane</location>
        <topology evidence="1">Multi-pass membrane protein</topology>
    </subcellularLocation>
</comment>
<evidence type="ECO:0000256" key="3">
    <source>
        <dbReference type="ARBA" id="ARBA00022989"/>
    </source>
</evidence>
<feature type="transmembrane region" description="Helical" evidence="5">
    <location>
        <begin position="71"/>
        <end position="92"/>
    </location>
</feature>
<comment type="caution">
    <text evidence="6">The sequence shown here is derived from an EMBL/GenBank/DDBJ whole genome shotgun (WGS) entry which is preliminary data.</text>
</comment>
<organism evidence="6 7">
    <name type="scientific">Mortierella polycephala</name>
    <dbReference type="NCBI Taxonomy" id="41804"/>
    <lineage>
        <taxon>Eukaryota</taxon>
        <taxon>Fungi</taxon>
        <taxon>Fungi incertae sedis</taxon>
        <taxon>Mucoromycota</taxon>
        <taxon>Mortierellomycotina</taxon>
        <taxon>Mortierellomycetes</taxon>
        <taxon>Mortierellales</taxon>
        <taxon>Mortierellaceae</taxon>
        <taxon>Mortierella</taxon>
    </lineage>
</organism>
<keyword evidence="3 5" id="KW-1133">Transmembrane helix</keyword>
<evidence type="ECO:0000256" key="4">
    <source>
        <dbReference type="ARBA" id="ARBA00023136"/>
    </source>
</evidence>
<evidence type="ECO:0000256" key="1">
    <source>
        <dbReference type="ARBA" id="ARBA00004141"/>
    </source>
</evidence>
<reference evidence="6" key="1">
    <citation type="journal article" date="2020" name="Fungal Divers.">
        <title>Resolving the Mortierellaceae phylogeny through synthesis of multi-gene phylogenetics and phylogenomics.</title>
        <authorList>
            <person name="Vandepol N."/>
            <person name="Liber J."/>
            <person name="Desiro A."/>
            <person name="Na H."/>
            <person name="Kennedy M."/>
            <person name="Barry K."/>
            <person name="Grigoriev I.V."/>
            <person name="Miller A.N."/>
            <person name="O'Donnell K."/>
            <person name="Stajich J.E."/>
            <person name="Bonito G."/>
        </authorList>
    </citation>
    <scope>NUCLEOTIDE SEQUENCE</scope>
    <source>
        <strain evidence="6">KOD948</strain>
    </source>
</reference>
<dbReference type="PANTHER" id="PTHR43461">
    <property type="entry name" value="TRANSMEMBRANE PROTEIN 256"/>
    <property type="match status" value="1"/>
</dbReference>
<evidence type="ECO:0000256" key="2">
    <source>
        <dbReference type="ARBA" id="ARBA00022692"/>
    </source>
</evidence>
<keyword evidence="2 5" id="KW-0812">Transmembrane</keyword>
<keyword evidence="7" id="KW-1185">Reference proteome</keyword>
<gene>
    <name evidence="6" type="ORF">BG011_009328</name>
</gene>
<evidence type="ECO:0008006" key="8">
    <source>
        <dbReference type="Google" id="ProtNLM"/>
    </source>
</evidence>
<dbReference type="Pfam" id="PF04241">
    <property type="entry name" value="DUF423"/>
    <property type="match status" value="1"/>
</dbReference>
<dbReference type="AlphaFoldDB" id="A0A9P6PP06"/>
<dbReference type="Proteomes" id="UP000726737">
    <property type="component" value="Unassembled WGS sequence"/>
</dbReference>
<proteinExistence type="predicted"/>
<feature type="transmembrane region" description="Helical" evidence="5">
    <location>
        <begin position="104"/>
        <end position="123"/>
    </location>
</feature>
<dbReference type="OrthoDB" id="269173at2759"/>
<protein>
    <recommendedName>
        <fullName evidence="8">DUF423-domain-containing protein</fullName>
    </recommendedName>
</protein>
<dbReference type="PANTHER" id="PTHR43461:SF1">
    <property type="entry name" value="TRANSMEMBRANE PROTEIN 256"/>
    <property type="match status" value="1"/>
</dbReference>
<evidence type="ECO:0000313" key="7">
    <source>
        <dbReference type="Proteomes" id="UP000726737"/>
    </source>
</evidence>
<sequence length="124" mass="12878">MSSFYLRAASIVGGLGVISAAYGAHGLEKRVNGDAGKLKAWNSAASIQMIHAVALLAISQSPALMARTSRYAAPLMLIGTTMFSGSIYGLILDTDKKISRALKLGPITPLGGLALMAGWFALVL</sequence>
<dbReference type="EMBL" id="JAAAJA010000825">
    <property type="protein sequence ID" value="KAG0249415.1"/>
    <property type="molecule type" value="Genomic_DNA"/>
</dbReference>
<dbReference type="InterPro" id="IPR006696">
    <property type="entry name" value="DUF423"/>
</dbReference>
<dbReference type="GO" id="GO:0016020">
    <property type="term" value="C:membrane"/>
    <property type="evidence" value="ECO:0007669"/>
    <property type="project" value="UniProtKB-SubCell"/>
</dbReference>
<keyword evidence="4 5" id="KW-0472">Membrane</keyword>
<name>A0A9P6PP06_9FUNG</name>
<feature type="transmembrane region" description="Helical" evidence="5">
    <location>
        <begin position="39"/>
        <end position="59"/>
    </location>
</feature>